<reference evidence="4" key="1">
    <citation type="submission" date="2016-09" db="EMBL/GenBank/DDBJ databases">
        <authorList>
            <person name="Varghese N."/>
            <person name="Submissions S."/>
        </authorList>
    </citation>
    <scope>NUCLEOTIDE SEQUENCE [LARGE SCALE GENOMIC DNA]</scope>
    <source>
        <strain evidence="4">ANC 3699</strain>
    </source>
</reference>
<gene>
    <name evidence="3" type="ORF">SAMN05421749_103474</name>
</gene>
<dbReference type="OrthoDB" id="6708821at2"/>
<dbReference type="GO" id="GO:0009252">
    <property type="term" value="P:peptidoglycan biosynthetic process"/>
    <property type="evidence" value="ECO:0007669"/>
    <property type="project" value="TreeGrafter"/>
</dbReference>
<proteinExistence type="predicted"/>
<dbReference type="InterPro" id="IPR028082">
    <property type="entry name" value="Peripla_BP_I"/>
</dbReference>
<name>A0A1G6JW95_9GAMM</name>
<dbReference type="PANTHER" id="PTHR38038:SF1">
    <property type="entry name" value="PENICILLIN-BINDING PROTEIN ACTIVATOR LPOA"/>
    <property type="match status" value="1"/>
</dbReference>
<keyword evidence="1" id="KW-0472">Membrane</keyword>
<keyword evidence="2" id="KW-0732">Signal</keyword>
<evidence type="ECO:0000256" key="2">
    <source>
        <dbReference type="SAM" id="SignalP"/>
    </source>
</evidence>
<dbReference type="InterPro" id="IPR007443">
    <property type="entry name" value="LpoA"/>
</dbReference>
<evidence type="ECO:0000313" key="3">
    <source>
        <dbReference type="EMBL" id="SDC22928.1"/>
    </source>
</evidence>
<dbReference type="SUPFAM" id="SSF53822">
    <property type="entry name" value="Periplasmic binding protein-like I"/>
    <property type="match status" value="1"/>
</dbReference>
<accession>A0A1G6JW95</accession>
<dbReference type="Gene3D" id="3.40.50.2300">
    <property type="match status" value="2"/>
</dbReference>
<feature type="chain" id="PRO_5017371458" description="LppC lipoprotein" evidence="2">
    <location>
        <begin position="29"/>
        <end position="323"/>
    </location>
</feature>
<dbReference type="Proteomes" id="UP000242317">
    <property type="component" value="Unassembled WGS sequence"/>
</dbReference>
<dbReference type="GO" id="GO:0031241">
    <property type="term" value="C:periplasmic side of cell outer membrane"/>
    <property type="evidence" value="ECO:0007669"/>
    <property type="project" value="TreeGrafter"/>
</dbReference>
<dbReference type="AlphaFoldDB" id="A0A1G6JW95"/>
<protein>
    <recommendedName>
        <fullName evidence="5">LppC lipoprotein</fullName>
    </recommendedName>
</protein>
<dbReference type="Pfam" id="PF04348">
    <property type="entry name" value="LppC"/>
    <property type="match status" value="1"/>
</dbReference>
<organism evidence="3 4">
    <name type="scientific">Acinetobacter marinus</name>
    <dbReference type="NCBI Taxonomy" id="281375"/>
    <lineage>
        <taxon>Bacteria</taxon>
        <taxon>Pseudomonadati</taxon>
        <taxon>Pseudomonadota</taxon>
        <taxon>Gammaproteobacteria</taxon>
        <taxon>Moraxellales</taxon>
        <taxon>Moraxellaceae</taxon>
        <taxon>Acinetobacter</taxon>
    </lineage>
</organism>
<sequence>MFKKKMYRPVLALSIALSGVGLMSMANAEILVILPETGPMANVSDSIKRGLVQANHQSDNKYTFKFVNVHHQNIAKVLKQHVKKSTQLVIGPLDKNNVEELLAAQPKIQTLALNQVEKNAKGIYQFALSKDEDAQALTKRMQKDGVKHLTVLRDANSIAQTQSFFDAMQKLWGDQMQVKSKIEKKSKWSIFGGKDEGVLLLGSGKWLSQQDDLPKHRIYTLPYAIEEKYPIAKGMVYCDTPAIYTHQWADVIAAYKQKPVSIPYQRLIAFGADAWQISDELVQRQNNQTIQFQGRTGQIRIVDSILSRTPQCFESQGDKQKVL</sequence>
<evidence type="ECO:0008006" key="5">
    <source>
        <dbReference type="Google" id="ProtNLM"/>
    </source>
</evidence>
<dbReference type="RefSeq" id="WP_092618629.1">
    <property type="nucleotide sequence ID" value="NZ_FMYK01000003.1"/>
</dbReference>
<dbReference type="PANTHER" id="PTHR38038">
    <property type="entry name" value="PENICILLIN-BINDING PROTEIN ACTIVATOR LPOA"/>
    <property type="match status" value="1"/>
</dbReference>
<keyword evidence="4" id="KW-1185">Reference proteome</keyword>
<evidence type="ECO:0000256" key="1">
    <source>
        <dbReference type="ARBA" id="ARBA00023136"/>
    </source>
</evidence>
<feature type="signal peptide" evidence="2">
    <location>
        <begin position="1"/>
        <end position="28"/>
    </location>
</feature>
<dbReference type="GO" id="GO:0030234">
    <property type="term" value="F:enzyme regulator activity"/>
    <property type="evidence" value="ECO:0007669"/>
    <property type="project" value="TreeGrafter"/>
</dbReference>
<dbReference type="EMBL" id="FMYK01000003">
    <property type="protein sequence ID" value="SDC22928.1"/>
    <property type="molecule type" value="Genomic_DNA"/>
</dbReference>
<evidence type="ECO:0000313" key="4">
    <source>
        <dbReference type="Proteomes" id="UP000242317"/>
    </source>
</evidence>